<dbReference type="GO" id="GO:0003684">
    <property type="term" value="F:damaged DNA binding"/>
    <property type="evidence" value="ECO:0007669"/>
    <property type="project" value="InterPro"/>
</dbReference>
<dbReference type="InterPro" id="IPR022880">
    <property type="entry name" value="DNApol_IV"/>
</dbReference>
<keyword evidence="4 13" id="KW-0548">Nucleotidyltransferase</keyword>
<keyword evidence="8 13" id="KW-0460">Magnesium</keyword>
<dbReference type="Gene3D" id="1.10.150.20">
    <property type="entry name" value="5' to 3' exonuclease, C-terminal subdomain"/>
    <property type="match status" value="1"/>
</dbReference>
<reference evidence="16 17" key="1">
    <citation type="submission" date="2016-10" db="EMBL/GenBank/DDBJ databases">
        <authorList>
            <person name="de Groot N.N."/>
        </authorList>
    </citation>
    <scope>NUCLEOTIDE SEQUENCE [LARGE SCALE GENOMIC DNA]</scope>
    <source>
        <strain evidence="16 17">DSM 20117</strain>
    </source>
</reference>
<dbReference type="AlphaFoldDB" id="A0A1H1GYI0"/>
<dbReference type="CDD" id="cd03586">
    <property type="entry name" value="PolY_Pol_IV_kappa"/>
    <property type="match status" value="1"/>
</dbReference>
<dbReference type="GO" id="GO:0000287">
    <property type="term" value="F:magnesium ion binding"/>
    <property type="evidence" value="ECO:0007669"/>
    <property type="project" value="UniProtKB-UniRule"/>
</dbReference>
<feature type="site" description="Substrate discrimination" evidence="13">
    <location>
        <position position="20"/>
    </location>
</feature>
<dbReference type="SMR" id="A0A1H1GYI0"/>
<evidence type="ECO:0000256" key="12">
    <source>
        <dbReference type="ARBA" id="ARBA00049244"/>
    </source>
</evidence>
<evidence type="ECO:0000256" key="4">
    <source>
        <dbReference type="ARBA" id="ARBA00022695"/>
    </source>
</evidence>
<evidence type="ECO:0000256" key="7">
    <source>
        <dbReference type="ARBA" id="ARBA00022763"/>
    </source>
</evidence>
<dbReference type="InterPro" id="IPR043128">
    <property type="entry name" value="Rev_trsase/Diguanyl_cyclase"/>
</dbReference>
<dbReference type="GO" id="GO:0003887">
    <property type="term" value="F:DNA-directed DNA polymerase activity"/>
    <property type="evidence" value="ECO:0007669"/>
    <property type="project" value="UniProtKB-UniRule"/>
</dbReference>
<keyword evidence="10 13" id="KW-0234">DNA repair</keyword>
<evidence type="ECO:0000256" key="13">
    <source>
        <dbReference type="HAMAP-Rule" id="MF_01113"/>
    </source>
</evidence>
<keyword evidence="5 13" id="KW-0235">DNA replication</keyword>
<evidence type="ECO:0000256" key="5">
    <source>
        <dbReference type="ARBA" id="ARBA00022705"/>
    </source>
</evidence>
<dbReference type="Gene3D" id="3.30.1490.100">
    <property type="entry name" value="DNA polymerase, Y-family, little finger domain"/>
    <property type="match status" value="1"/>
</dbReference>
<feature type="domain" description="UmuC" evidence="15">
    <location>
        <begin position="11"/>
        <end position="191"/>
    </location>
</feature>
<evidence type="ECO:0000256" key="1">
    <source>
        <dbReference type="ARBA" id="ARBA00010945"/>
    </source>
</evidence>
<dbReference type="GO" id="GO:0005829">
    <property type="term" value="C:cytosol"/>
    <property type="evidence" value="ECO:0007669"/>
    <property type="project" value="TreeGrafter"/>
</dbReference>
<evidence type="ECO:0000256" key="14">
    <source>
        <dbReference type="SAM" id="MobiDB-lite"/>
    </source>
</evidence>
<keyword evidence="7 13" id="KW-0227">DNA damage</keyword>
<comment type="similarity">
    <text evidence="1 13">Belongs to the DNA polymerase type-Y family.</text>
</comment>
<feature type="compositionally biased region" description="Gly residues" evidence="14">
    <location>
        <begin position="407"/>
        <end position="417"/>
    </location>
</feature>
<dbReference type="SUPFAM" id="SSF100879">
    <property type="entry name" value="Lesion bypass DNA polymerase (Y-family), little finger domain"/>
    <property type="match status" value="1"/>
</dbReference>
<dbReference type="InterPro" id="IPR043502">
    <property type="entry name" value="DNA/RNA_pol_sf"/>
</dbReference>
<name>A0A1H1GYI0_9MICC</name>
<dbReference type="EMBL" id="FNKH01000002">
    <property type="protein sequence ID" value="SDR18220.1"/>
    <property type="molecule type" value="Genomic_DNA"/>
</dbReference>
<evidence type="ECO:0000256" key="8">
    <source>
        <dbReference type="ARBA" id="ARBA00022842"/>
    </source>
</evidence>
<comment type="function">
    <text evidence="11 13">Poorly processive, error-prone DNA polymerase involved in untargeted mutagenesis. Copies undamaged DNA at stalled replication forks, which arise in vivo from mismatched or misaligned primer ends. These misaligned primers can be extended by PolIV. Exhibits no 3'-5' exonuclease (proofreading) activity. May be involved in translesional synthesis, in conjunction with the beta clamp from PolIII.</text>
</comment>
<dbReference type="SUPFAM" id="SSF56672">
    <property type="entry name" value="DNA/RNA polymerases"/>
    <property type="match status" value="1"/>
</dbReference>
<evidence type="ECO:0000256" key="9">
    <source>
        <dbReference type="ARBA" id="ARBA00022932"/>
    </source>
</evidence>
<dbReference type="InterPro" id="IPR050116">
    <property type="entry name" value="DNA_polymerase-Y"/>
</dbReference>
<dbReference type="EC" id="2.7.7.7" evidence="13"/>
<evidence type="ECO:0000313" key="17">
    <source>
        <dbReference type="Proteomes" id="UP000181917"/>
    </source>
</evidence>
<dbReference type="Pfam" id="PF11799">
    <property type="entry name" value="IMS_C"/>
    <property type="match status" value="1"/>
</dbReference>
<dbReference type="FunFam" id="3.30.1490.100:FF:000004">
    <property type="entry name" value="DNA polymerase IV"/>
    <property type="match status" value="1"/>
</dbReference>
<dbReference type="NCBIfam" id="NF002677">
    <property type="entry name" value="PRK02406.1"/>
    <property type="match status" value="1"/>
</dbReference>
<dbReference type="PANTHER" id="PTHR11076:SF33">
    <property type="entry name" value="DNA POLYMERASE KAPPA"/>
    <property type="match status" value="1"/>
</dbReference>
<evidence type="ECO:0000256" key="6">
    <source>
        <dbReference type="ARBA" id="ARBA00022723"/>
    </source>
</evidence>
<comment type="catalytic activity">
    <reaction evidence="12 13">
        <text>DNA(n) + a 2'-deoxyribonucleoside 5'-triphosphate = DNA(n+1) + diphosphate</text>
        <dbReference type="Rhea" id="RHEA:22508"/>
        <dbReference type="Rhea" id="RHEA-COMP:17339"/>
        <dbReference type="Rhea" id="RHEA-COMP:17340"/>
        <dbReference type="ChEBI" id="CHEBI:33019"/>
        <dbReference type="ChEBI" id="CHEBI:61560"/>
        <dbReference type="ChEBI" id="CHEBI:173112"/>
        <dbReference type="EC" id="2.7.7.7"/>
    </reaction>
</comment>
<evidence type="ECO:0000313" key="16">
    <source>
        <dbReference type="EMBL" id="SDR18220.1"/>
    </source>
</evidence>
<keyword evidence="2 13" id="KW-0515">Mutator protein</keyword>
<feature type="binding site" evidence="13">
    <location>
        <position position="109"/>
    </location>
    <ligand>
        <name>Mg(2+)</name>
        <dbReference type="ChEBI" id="CHEBI:18420"/>
    </ligand>
</feature>
<dbReference type="Pfam" id="PF00817">
    <property type="entry name" value="IMS"/>
    <property type="match status" value="1"/>
</dbReference>
<comment type="subunit">
    <text evidence="13">Monomer.</text>
</comment>
<dbReference type="Gene3D" id="3.30.70.270">
    <property type="match status" value="1"/>
</dbReference>
<feature type="region of interest" description="Disordered" evidence="14">
    <location>
        <begin position="388"/>
        <end position="433"/>
    </location>
</feature>
<dbReference type="GO" id="GO:0009432">
    <property type="term" value="P:SOS response"/>
    <property type="evidence" value="ECO:0007669"/>
    <property type="project" value="TreeGrafter"/>
</dbReference>
<feature type="active site" evidence="13">
    <location>
        <position position="110"/>
    </location>
</feature>
<comment type="subcellular location">
    <subcellularLocation>
        <location evidence="13">Cytoplasm</location>
    </subcellularLocation>
</comment>
<dbReference type="Gene3D" id="3.40.1170.60">
    <property type="match status" value="1"/>
</dbReference>
<keyword evidence="13" id="KW-0963">Cytoplasm</keyword>
<comment type="cofactor">
    <cofactor evidence="13">
        <name>Mg(2+)</name>
        <dbReference type="ChEBI" id="CHEBI:18420"/>
    </cofactor>
    <text evidence="13">Binds 2 magnesium ions per subunit.</text>
</comment>
<feature type="binding site" evidence="13">
    <location>
        <position position="15"/>
    </location>
    <ligand>
        <name>Mg(2+)</name>
        <dbReference type="ChEBI" id="CHEBI:18420"/>
    </ligand>
</feature>
<dbReference type="InterPro" id="IPR017961">
    <property type="entry name" value="DNA_pol_Y-fam_little_finger"/>
</dbReference>
<proteinExistence type="inferred from homology"/>
<sequence>MSEARQQNCTIMHVDMDAFFVAVELLERPDLIGRPVIVGSPSGRSVVLSASYEAREHGVRSAMPMSRAQRLSPHAVIIEPHQYKYHRMSEKVMEIFRNITPEVEQLSVDEAFLDVSGSIRRLGQPLEIGALIRQTIRSELGITATVGIASSKFVAKIASTHAKPDGLLLIPLERTVEFLHTLPVGALWGVGAKTRDILARLGIHTVADLAHTPQQTLHRVLGSAGDHVYRLAWGIDDRKVTPERLEKSIGAEETFATDVSDTAQLQRELLRLAHRTAVRLRASGMQCRGVALKLRYADFTTLSRSRRLAEPADSAHQLYAAAVAQLAGLGERPMPVRLIGLRAEQLEPTAGAGQQLTIDGTEDNWRTAEEVLDKVNLKFGRGGVMPAALLPPAQRGIRPGRNQASTGGAGGETGLAVGGRQDSETGRKDDGTG</sequence>
<keyword evidence="17" id="KW-1185">Reference proteome</keyword>
<dbReference type="InterPro" id="IPR001126">
    <property type="entry name" value="UmuC"/>
</dbReference>
<protein>
    <recommendedName>
        <fullName evidence="13">DNA polymerase IV</fullName>
        <shortName evidence="13">Pol IV</shortName>
        <ecNumber evidence="13">2.7.7.7</ecNumber>
    </recommendedName>
</protein>
<evidence type="ECO:0000259" key="15">
    <source>
        <dbReference type="PROSITE" id="PS50173"/>
    </source>
</evidence>
<accession>A0A1H1GYI0</accession>
<dbReference type="InterPro" id="IPR036775">
    <property type="entry name" value="DNA_pol_Y-fam_lit_finger_sf"/>
</dbReference>
<keyword evidence="9 13" id="KW-0239">DNA-directed DNA polymerase</keyword>
<keyword evidence="13" id="KW-0238">DNA-binding</keyword>
<dbReference type="HAMAP" id="MF_01113">
    <property type="entry name" value="DNApol_IV"/>
    <property type="match status" value="1"/>
</dbReference>
<evidence type="ECO:0000256" key="10">
    <source>
        <dbReference type="ARBA" id="ARBA00023204"/>
    </source>
</evidence>
<gene>
    <name evidence="13" type="primary">dinB</name>
    <name evidence="16" type="ORF">SAMN04489742_4426</name>
</gene>
<evidence type="ECO:0000256" key="2">
    <source>
        <dbReference type="ARBA" id="ARBA00022457"/>
    </source>
</evidence>
<keyword evidence="3 13" id="KW-0808">Transferase</keyword>
<dbReference type="GO" id="GO:0006261">
    <property type="term" value="P:DNA-templated DNA replication"/>
    <property type="evidence" value="ECO:0007669"/>
    <property type="project" value="UniProtKB-UniRule"/>
</dbReference>
<dbReference type="STRING" id="37928.SAMN04489742_4426"/>
<dbReference type="PANTHER" id="PTHR11076">
    <property type="entry name" value="DNA REPAIR POLYMERASE UMUC / TRANSFERASE FAMILY MEMBER"/>
    <property type="match status" value="1"/>
</dbReference>
<dbReference type="PROSITE" id="PS50173">
    <property type="entry name" value="UMUC"/>
    <property type="match status" value="1"/>
</dbReference>
<organism evidence="16 17">
    <name type="scientific">Crystallibacter crystallopoietes</name>
    <dbReference type="NCBI Taxonomy" id="37928"/>
    <lineage>
        <taxon>Bacteria</taxon>
        <taxon>Bacillati</taxon>
        <taxon>Actinomycetota</taxon>
        <taxon>Actinomycetes</taxon>
        <taxon>Micrococcales</taxon>
        <taxon>Micrococcaceae</taxon>
        <taxon>Crystallibacter</taxon>
    </lineage>
</organism>
<dbReference type="Proteomes" id="UP000181917">
    <property type="component" value="Unassembled WGS sequence"/>
</dbReference>
<evidence type="ECO:0000256" key="11">
    <source>
        <dbReference type="ARBA" id="ARBA00025589"/>
    </source>
</evidence>
<keyword evidence="6 13" id="KW-0479">Metal-binding</keyword>
<feature type="compositionally biased region" description="Basic and acidic residues" evidence="14">
    <location>
        <begin position="421"/>
        <end position="433"/>
    </location>
</feature>
<evidence type="ECO:0000256" key="3">
    <source>
        <dbReference type="ARBA" id="ARBA00022679"/>
    </source>
</evidence>
<dbReference type="GO" id="GO:0006281">
    <property type="term" value="P:DNA repair"/>
    <property type="evidence" value="ECO:0007669"/>
    <property type="project" value="UniProtKB-UniRule"/>
</dbReference>
<dbReference type="GO" id="GO:0042276">
    <property type="term" value="P:error-prone translesion synthesis"/>
    <property type="evidence" value="ECO:0007669"/>
    <property type="project" value="TreeGrafter"/>
</dbReference>